<name>A0A918KHK2_9GAMM</name>
<reference evidence="18" key="1">
    <citation type="journal article" date="2014" name="Int. J. Syst. Evol. Microbiol.">
        <title>Complete genome sequence of Corynebacterium casei LMG S-19264T (=DSM 44701T), isolated from a smear-ripened cheese.</title>
        <authorList>
            <consortium name="US DOE Joint Genome Institute (JGI-PGF)"/>
            <person name="Walter F."/>
            <person name="Albersmeier A."/>
            <person name="Kalinowski J."/>
            <person name="Ruckert C."/>
        </authorList>
    </citation>
    <scope>NUCLEOTIDE SEQUENCE</scope>
    <source>
        <strain evidence="18">KCTC 22169</strain>
    </source>
</reference>
<dbReference type="Proteomes" id="UP000626148">
    <property type="component" value="Unassembled WGS sequence"/>
</dbReference>
<dbReference type="GO" id="GO:0005886">
    <property type="term" value="C:plasma membrane"/>
    <property type="evidence" value="ECO:0007669"/>
    <property type="project" value="UniProtKB-SubCell"/>
</dbReference>
<evidence type="ECO:0000256" key="13">
    <source>
        <dbReference type="ARBA" id="ARBA00023136"/>
    </source>
</evidence>
<comment type="catalytic activity">
    <reaction evidence="15 16 17">
        <text>oxaloacetate + 2 Na(+)(in) + H(+) = pyruvate + 2 Na(+)(out) + CO2</text>
        <dbReference type="Rhea" id="RHEA:57724"/>
        <dbReference type="ChEBI" id="CHEBI:15361"/>
        <dbReference type="ChEBI" id="CHEBI:15378"/>
        <dbReference type="ChEBI" id="CHEBI:16452"/>
        <dbReference type="ChEBI" id="CHEBI:16526"/>
        <dbReference type="ChEBI" id="CHEBI:29101"/>
        <dbReference type="EC" id="7.2.4.2"/>
    </reaction>
</comment>
<dbReference type="AlphaFoldDB" id="A0A918KHK2"/>
<keyword evidence="11 16" id="KW-0915">Sodium</keyword>
<keyword evidence="8 16" id="KW-0812">Transmembrane</keyword>
<dbReference type="RefSeq" id="WP_189610529.1">
    <property type="nucleotide sequence ID" value="NZ_BMXR01000008.1"/>
</dbReference>
<evidence type="ECO:0000256" key="14">
    <source>
        <dbReference type="ARBA" id="ARBA00023201"/>
    </source>
</evidence>
<evidence type="ECO:0000256" key="5">
    <source>
        <dbReference type="ARBA" id="ARBA00011869"/>
    </source>
</evidence>
<evidence type="ECO:0000256" key="11">
    <source>
        <dbReference type="ARBA" id="ARBA00023053"/>
    </source>
</evidence>
<comment type="subunit">
    <text evidence="5 16">Heterotrimer of an alpha, a beta and a gamma subunit.</text>
</comment>
<evidence type="ECO:0000256" key="1">
    <source>
        <dbReference type="ARBA" id="ARBA00001959"/>
    </source>
</evidence>
<evidence type="ECO:0000313" key="19">
    <source>
        <dbReference type="Proteomes" id="UP000626148"/>
    </source>
</evidence>
<dbReference type="EC" id="7.2.4.2" evidence="16"/>
<evidence type="ECO:0000256" key="7">
    <source>
        <dbReference type="ARBA" id="ARBA00022475"/>
    </source>
</evidence>
<proteinExistence type="inferred from homology"/>
<keyword evidence="9 16" id="KW-1278">Translocase</keyword>
<dbReference type="GO" id="GO:0036376">
    <property type="term" value="P:sodium ion export across plasma membrane"/>
    <property type="evidence" value="ECO:0007669"/>
    <property type="project" value="InterPro"/>
</dbReference>
<dbReference type="NCBIfam" id="TIGR01195">
    <property type="entry name" value="oadG_fam"/>
    <property type="match status" value="1"/>
</dbReference>
<keyword evidence="13 16" id="KW-0472">Membrane</keyword>
<evidence type="ECO:0000256" key="10">
    <source>
        <dbReference type="ARBA" id="ARBA00022989"/>
    </source>
</evidence>
<evidence type="ECO:0000313" key="18">
    <source>
        <dbReference type="EMBL" id="GGX61899.1"/>
    </source>
</evidence>
<feature type="transmembrane region" description="Helical" evidence="16 17">
    <location>
        <begin position="12"/>
        <end position="32"/>
    </location>
</feature>
<gene>
    <name evidence="16" type="primary">oadG</name>
    <name evidence="18" type="ORF">GCM10007392_32190</name>
</gene>
<keyword evidence="6 16" id="KW-0813">Transport</keyword>
<evidence type="ECO:0000256" key="15">
    <source>
        <dbReference type="ARBA" id="ARBA00048176"/>
    </source>
</evidence>
<reference evidence="18" key="2">
    <citation type="submission" date="2020-09" db="EMBL/GenBank/DDBJ databases">
        <authorList>
            <person name="Sun Q."/>
            <person name="Kim S."/>
        </authorList>
    </citation>
    <scope>NUCLEOTIDE SEQUENCE</scope>
    <source>
        <strain evidence="18">KCTC 22169</strain>
    </source>
</reference>
<dbReference type="GO" id="GO:0015081">
    <property type="term" value="F:sodium ion transmembrane transporter activity"/>
    <property type="evidence" value="ECO:0007669"/>
    <property type="project" value="UniProtKB-UniRule"/>
</dbReference>
<dbReference type="EMBL" id="BMXR01000008">
    <property type="protein sequence ID" value="GGX61899.1"/>
    <property type="molecule type" value="Genomic_DNA"/>
</dbReference>
<dbReference type="Pfam" id="PF04277">
    <property type="entry name" value="OAD_gamma"/>
    <property type="match status" value="1"/>
</dbReference>
<keyword evidence="7 16" id="KW-1003">Cell membrane</keyword>
<evidence type="ECO:0000256" key="4">
    <source>
        <dbReference type="ARBA" id="ARBA00005844"/>
    </source>
</evidence>
<dbReference type="HAMAP" id="MF_00404">
    <property type="entry name" value="OadG"/>
    <property type="match status" value="1"/>
</dbReference>
<accession>A0A918KHK2</accession>
<evidence type="ECO:0000256" key="6">
    <source>
        <dbReference type="ARBA" id="ARBA00022448"/>
    </source>
</evidence>
<comment type="function">
    <text evidence="2 16 17">Catalyzes the decarboxylation of oxaloacetate coupled to Na(+) translocation.</text>
</comment>
<comment type="similarity">
    <text evidence="4 16 17">Belongs to the OadG family.</text>
</comment>
<evidence type="ECO:0000256" key="9">
    <source>
        <dbReference type="ARBA" id="ARBA00022967"/>
    </source>
</evidence>
<dbReference type="GO" id="GO:0015451">
    <property type="term" value="F:decarboxylation-driven active transmembrane transporter activity"/>
    <property type="evidence" value="ECO:0007669"/>
    <property type="project" value="UniProtKB-EC"/>
</dbReference>
<keyword evidence="12 16" id="KW-0406">Ion transport</keyword>
<dbReference type="InterPro" id="IPR023424">
    <property type="entry name" value="OadG"/>
</dbReference>
<keyword evidence="14 16" id="KW-0739">Sodium transport</keyword>
<sequence>MSELMLGGLNLMLLGMGTVFVFLTILVIGTTIMSRLIMRWHDAPEPEPKRGGRPKPKDDLSEVAAVAAAVKAVHGH</sequence>
<comment type="subcellular location">
    <subcellularLocation>
        <location evidence="3 16 17">Cell membrane</location>
        <topology evidence="3 16 17">Single-pass membrane protein</topology>
    </subcellularLocation>
</comment>
<evidence type="ECO:0000256" key="17">
    <source>
        <dbReference type="RuleBase" id="RU004278"/>
    </source>
</evidence>
<keyword evidence="19" id="KW-1185">Reference proteome</keyword>
<evidence type="ECO:0000256" key="2">
    <source>
        <dbReference type="ARBA" id="ARBA00003002"/>
    </source>
</evidence>
<keyword evidence="10 16" id="KW-1133">Transmembrane helix</keyword>
<comment type="caution">
    <text evidence="18">The sequence shown here is derived from an EMBL/GenBank/DDBJ whole genome shotgun (WGS) entry which is preliminary data.</text>
</comment>
<evidence type="ECO:0000256" key="3">
    <source>
        <dbReference type="ARBA" id="ARBA00004162"/>
    </source>
</evidence>
<organism evidence="18 19">
    <name type="scientific">Saccharospirillum salsuginis</name>
    <dbReference type="NCBI Taxonomy" id="418750"/>
    <lineage>
        <taxon>Bacteria</taxon>
        <taxon>Pseudomonadati</taxon>
        <taxon>Pseudomonadota</taxon>
        <taxon>Gammaproteobacteria</taxon>
        <taxon>Oceanospirillales</taxon>
        <taxon>Saccharospirillaceae</taxon>
        <taxon>Saccharospirillum</taxon>
    </lineage>
</organism>
<evidence type="ECO:0000256" key="16">
    <source>
        <dbReference type="HAMAP-Rule" id="MF_00404"/>
    </source>
</evidence>
<protein>
    <recommendedName>
        <fullName evidence="16">Probable oxaloacetate decarboxylase gamma chain</fullName>
        <ecNumber evidence="16">7.2.4.2</ecNumber>
    </recommendedName>
</protein>
<evidence type="ECO:0000256" key="8">
    <source>
        <dbReference type="ARBA" id="ARBA00022692"/>
    </source>
</evidence>
<evidence type="ECO:0000256" key="12">
    <source>
        <dbReference type="ARBA" id="ARBA00023065"/>
    </source>
</evidence>
<comment type="cofactor">
    <cofactor evidence="1 16 17">
        <name>Na(+)</name>
        <dbReference type="ChEBI" id="CHEBI:29101"/>
    </cofactor>
</comment>
<dbReference type="GO" id="GO:0008948">
    <property type="term" value="F:oxaloacetate decarboxylase activity"/>
    <property type="evidence" value="ECO:0007669"/>
    <property type="project" value="UniProtKB-UniRule"/>
</dbReference>
<dbReference type="InterPro" id="IPR005899">
    <property type="entry name" value="Na_pump_deCOase"/>
</dbReference>